<keyword evidence="4" id="KW-1185">Reference proteome</keyword>
<reference evidence="3 4" key="1">
    <citation type="submission" date="2015-01" db="EMBL/GenBank/DDBJ databases">
        <title>Evolution of Trichinella species and genotypes.</title>
        <authorList>
            <person name="Korhonen P.K."/>
            <person name="Edoardo P."/>
            <person name="Giuseppe L.R."/>
            <person name="Gasser R.B."/>
        </authorList>
    </citation>
    <scope>NUCLEOTIDE SEQUENCE [LARGE SCALE GENOMIC DNA]</scope>
    <source>
        <strain evidence="3">ISS2496</strain>
    </source>
</reference>
<name>A0A0V1A1C1_9BILA</name>
<feature type="region of interest" description="Disordered" evidence="1">
    <location>
        <begin position="88"/>
        <end position="109"/>
    </location>
</feature>
<dbReference type="OrthoDB" id="5915883at2759"/>
<sequence>MSLVNCFVWAKRNSFLTELAKVTDVLQDGTCQVIFQDGKQRVVSIRSLTLATREECYGFKEHDDGVRRSSRRRTVNLDVQNFIKEQIANSKKKGGKDDEEQDDGDDNDIYTGKFRVTVECPPTDTNKSTVTSQGFLAKEEAQQVLPNEEESDPKVVERKLREIGDFFQGREEWLRYKSGRLFCLACRRCQSMAKVSKKWTRIGMPIEMYLKFMEHENSVVHKKSMDRLFDSEHCIYCCDGFMQKFQCSEGNCSSKFWQAIALSYHKAFAHRLDILPIFNDDSLEIADAHPYSSLSKSINRKDCLPSDPEAVTSVSHESDDCKNSANFTTESENDIINEKNEEKIDKDKLDMEAGMEIDCMLTSTAELDFLQFEPFDQSLKEEDKMPYIALARKLISDLTEFSEEYNSKLSAIRDSCASPEAGCSERQLDDDDDDDDDDDNDDDNVFHETLDVYQKKVEELYEAFFSDRCESFTCDDALELCRSLEEMDPS</sequence>
<proteinExistence type="predicted"/>
<dbReference type="AlphaFoldDB" id="A0A0V1A1C1"/>
<gene>
    <name evidence="3" type="ORF">T12_10030</name>
</gene>
<evidence type="ECO:0000256" key="1">
    <source>
        <dbReference type="SAM" id="MobiDB-lite"/>
    </source>
</evidence>
<accession>A0A0V1A1C1</accession>
<dbReference type="Proteomes" id="UP000054783">
    <property type="component" value="Unassembled WGS sequence"/>
</dbReference>
<evidence type="ECO:0000313" key="4">
    <source>
        <dbReference type="Proteomes" id="UP000054783"/>
    </source>
</evidence>
<dbReference type="InterPro" id="IPR013087">
    <property type="entry name" value="Znf_C2H2_type"/>
</dbReference>
<feature type="compositionally biased region" description="Acidic residues" evidence="1">
    <location>
        <begin position="97"/>
        <end position="108"/>
    </location>
</feature>
<dbReference type="EMBL" id="JYDQ01000045">
    <property type="protein sequence ID" value="KRY18600.1"/>
    <property type="molecule type" value="Genomic_DNA"/>
</dbReference>
<feature type="region of interest" description="Disordered" evidence="1">
    <location>
        <begin position="420"/>
        <end position="445"/>
    </location>
</feature>
<dbReference type="PROSITE" id="PS00028">
    <property type="entry name" value="ZINC_FINGER_C2H2_1"/>
    <property type="match status" value="1"/>
</dbReference>
<feature type="compositionally biased region" description="Acidic residues" evidence="1">
    <location>
        <begin position="428"/>
        <end position="443"/>
    </location>
</feature>
<comment type="caution">
    <text evidence="3">The sequence shown here is derived from an EMBL/GenBank/DDBJ whole genome shotgun (WGS) entry which is preliminary data.</text>
</comment>
<feature type="domain" description="C2H2-type" evidence="2">
    <location>
        <begin position="247"/>
        <end position="270"/>
    </location>
</feature>
<organism evidence="3 4">
    <name type="scientific">Trichinella patagoniensis</name>
    <dbReference type="NCBI Taxonomy" id="990121"/>
    <lineage>
        <taxon>Eukaryota</taxon>
        <taxon>Metazoa</taxon>
        <taxon>Ecdysozoa</taxon>
        <taxon>Nematoda</taxon>
        <taxon>Enoplea</taxon>
        <taxon>Dorylaimia</taxon>
        <taxon>Trichinellida</taxon>
        <taxon>Trichinellidae</taxon>
        <taxon>Trichinella</taxon>
    </lineage>
</organism>
<protein>
    <recommendedName>
        <fullName evidence="2">C2H2-type domain-containing protein</fullName>
    </recommendedName>
</protein>
<evidence type="ECO:0000313" key="3">
    <source>
        <dbReference type="EMBL" id="KRY18600.1"/>
    </source>
</evidence>
<evidence type="ECO:0000259" key="2">
    <source>
        <dbReference type="PROSITE" id="PS00028"/>
    </source>
</evidence>